<gene>
    <name evidence="1" type="ORF">OEV98_02295</name>
</gene>
<sequence length="93" mass="10876">MEIISHEVEKLFDPTGILPGDRYEFLLNIEVPEDDELYSENGLYIKLIYAVDDRGPRIAQYQIFESITDTYLDFALDEEEEAAISDYCKQFIE</sequence>
<name>A0AAE3IQL1_9BACI</name>
<comment type="caution">
    <text evidence="1">The sequence shown here is derived from an EMBL/GenBank/DDBJ whole genome shotgun (WGS) entry which is preliminary data.</text>
</comment>
<reference evidence="1" key="1">
    <citation type="submission" date="2022-10" db="EMBL/GenBank/DDBJ databases">
        <title>Description of Fervidibacillus gen. nov. in the family Fervidibacillaceae fam. nov. with two species, Fervidibacillus albus sp. nov., and Fervidibacillus halotolerans sp. nov., isolated from tidal flat sediments.</title>
        <authorList>
            <person name="Kwon K.K."/>
            <person name="Yang S.-H."/>
        </authorList>
    </citation>
    <scope>NUCLEOTIDE SEQUENCE</scope>
    <source>
        <strain evidence="1">JCM 19140</strain>
    </source>
</reference>
<dbReference type="EMBL" id="JAOUSF010000001">
    <property type="protein sequence ID" value="MCU9612392.1"/>
    <property type="molecule type" value="Genomic_DNA"/>
</dbReference>
<proteinExistence type="predicted"/>
<protein>
    <submittedName>
        <fullName evidence="1">DUF6509 family protein</fullName>
    </submittedName>
</protein>
<dbReference type="AlphaFoldDB" id="A0AAE3IQL1"/>
<evidence type="ECO:0000313" key="2">
    <source>
        <dbReference type="Proteomes" id="UP001209318"/>
    </source>
</evidence>
<keyword evidence="2" id="KW-1185">Reference proteome</keyword>
<dbReference type="RefSeq" id="WP_263071522.1">
    <property type="nucleotide sequence ID" value="NZ_JAOUSF010000001.1"/>
</dbReference>
<dbReference type="Pfam" id="PF20119">
    <property type="entry name" value="DUF6509"/>
    <property type="match status" value="1"/>
</dbReference>
<organism evidence="1 2">
    <name type="scientific">Perspicuibacillus lycopersici</name>
    <dbReference type="NCBI Taxonomy" id="1325689"/>
    <lineage>
        <taxon>Bacteria</taxon>
        <taxon>Bacillati</taxon>
        <taxon>Bacillota</taxon>
        <taxon>Bacilli</taxon>
        <taxon>Bacillales</taxon>
        <taxon>Bacillaceae</taxon>
        <taxon>Perspicuibacillus</taxon>
    </lineage>
</organism>
<dbReference type="Proteomes" id="UP001209318">
    <property type="component" value="Unassembled WGS sequence"/>
</dbReference>
<evidence type="ECO:0000313" key="1">
    <source>
        <dbReference type="EMBL" id="MCU9612392.1"/>
    </source>
</evidence>
<dbReference type="InterPro" id="IPR045424">
    <property type="entry name" value="DUF6509"/>
</dbReference>
<accession>A0AAE3IQL1</accession>